<dbReference type="SUPFAM" id="SSF51182">
    <property type="entry name" value="RmlC-like cupins"/>
    <property type="match status" value="1"/>
</dbReference>
<feature type="compositionally biased region" description="Basic residues" evidence="5">
    <location>
        <begin position="758"/>
        <end position="773"/>
    </location>
</feature>
<dbReference type="Gene3D" id="2.60.120.10">
    <property type="entry name" value="Jelly Rolls"/>
    <property type="match status" value="1"/>
</dbReference>
<feature type="region of interest" description="Disordered" evidence="5">
    <location>
        <begin position="418"/>
        <end position="724"/>
    </location>
</feature>
<dbReference type="PANTHER" id="PTHR16684:SF11">
    <property type="entry name" value="CENTROMERE PROTEIN C"/>
    <property type="match status" value="1"/>
</dbReference>
<gene>
    <name evidence="7" type="primary">AVEN_79958_1</name>
    <name evidence="7" type="ORF">TNIN_256651</name>
</gene>
<dbReference type="GO" id="GO:0019237">
    <property type="term" value="F:centromeric DNA binding"/>
    <property type="evidence" value="ECO:0007669"/>
    <property type="project" value="InterPro"/>
</dbReference>
<feature type="compositionally biased region" description="Basic residues" evidence="5">
    <location>
        <begin position="492"/>
        <end position="513"/>
    </location>
</feature>
<feature type="compositionally biased region" description="Polar residues" evidence="5">
    <location>
        <begin position="660"/>
        <end position="678"/>
    </location>
</feature>
<dbReference type="InterPro" id="IPR025974">
    <property type="entry name" value="Mif2/CENP-C_cupin"/>
</dbReference>
<accession>A0A8X7CJQ0</accession>
<reference evidence="7" key="1">
    <citation type="submission" date="2020-08" db="EMBL/GenBank/DDBJ databases">
        <title>Multicomponent nature underlies the extraordinary mechanical properties of spider dragline silk.</title>
        <authorList>
            <person name="Kono N."/>
            <person name="Nakamura H."/>
            <person name="Mori M."/>
            <person name="Yoshida Y."/>
            <person name="Ohtoshi R."/>
            <person name="Malay A.D."/>
            <person name="Moran D.A.P."/>
            <person name="Tomita M."/>
            <person name="Numata K."/>
            <person name="Arakawa K."/>
        </authorList>
    </citation>
    <scope>NUCLEOTIDE SEQUENCE</scope>
</reference>
<dbReference type="Proteomes" id="UP000886998">
    <property type="component" value="Unassembled WGS sequence"/>
</dbReference>
<dbReference type="GO" id="GO:0051382">
    <property type="term" value="P:kinetochore assembly"/>
    <property type="evidence" value="ECO:0007669"/>
    <property type="project" value="InterPro"/>
</dbReference>
<dbReference type="InterPro" id="IPR014710">
    <property type="entry name" value="RmlC-like_jellyroll"/>
</dbReference>
<proteinExistence type="inferred from homology"/>
<feature type="region of interest" description="Disordered" evidence="5">
    <location>
        <begin position="756"/>
        <end position="778"/>
    </location>
</feature>
<dbReference type="OrthoDB" id="6437160at2759"/>
<evidence type="ECO:0000256" key="3">
    <source>
        <dbReference type="ARBA" id="ARBA00023125"/>
    </source>
</evidence>
<protein>
    <submittedName>
        <fullName evidence="7">CENP-C_C domain-containing protein</fullName>
    </submittedName>
</protein>
<dbReference type="PANTHER" id="PTHR16684">
    <property type="entry name" value="CENTROMERE PROTEIN C"/>
    <property type="match status" value="1"/>
</dbReference>
<sequence length="1051" mass="118783">MKGKKRKPCTSNIGRRSGLDVVSRKRIRAQEDGTDVFADYWSDSDSEISKITNTSFSKVVNDEEIEESVRESQGNVLDIHKRTYDDELSTFLPDKRDKRVSKAREWLSASFAGSVKSFGKHITPKISRDKAVNTSFDKSQKSARKDHRNVTFQPYPSIEKLISEREPQIDVSSKNISNNKENLNRITTLSDSTKDTRQIIKIQKNYTEKSDSDTSTVEEFPLMQRSNYVTSKNDQHTRMLTPKKQLLTQNDIDNNDFSEVRLSSVKKTKKRKLRIISDYDSDSSSEVSRSVADELKSRRHSSVATLPVRESPQIERSFSNVNKASTPKDEVSHAKSAKQSLIKKSRVIVDYSSDSSSEKSDEVSRIKRRVSFKSDSINASVERQMEESQVCKNLFQLKNVVNRCSEQLPMEGRTAISAKASRLEKSPSKLEQSPVKRGRSIMPLGTSGEQSPSKPEQSLVKRGRSTMPLETSEEQSPITRGRSTMSIEASRQKKSPSKSKQSPVRRGRSRKSLSKPEQSPVTRRSRMPIEALSLEKSLSKPEQSAVMRRSPRMSVEAPSQEKIPSKLEQSPVMRGRPRMPVETSRQKKSPSKLEQSPVRRGRSRKSLSEPEQSPVTRRPRMSIEAPSQEKSPSELEQSPVMRGRPRMPIKALRQEKSPSKPEQSSIRKGSPRTYTNNSRLEKSLSKLEQSPVRRGRSRISVYQSKPEKSSSVPEELSVKRKRPRLSIEHFGPEASVIESETSPKKITQVIGDQVSLSKQKKISAKVKGSKNKRVAPVDNKEVLSGFEENSMPILKRKENRVNISAKNNRHQGSEKSSKRPISHTQDQQSKEVSSKGNISEPANGLRRSSRYRVPPLDIWRNERLVFETLPSGEVKCSIDKGSEEDNYGLLKILRRTRKMKSQIKKSQKKKSVRTVENTSILDTKTGGIVHALVHRPFESLHWSVPPNEVKKPPPYLIAKAFTAKSISFGFLDVSPFSTKEAQYSPVYNLHFAVIKGIVDVIIHETKFTFEKGDSFIVPVGAPYSVKNCSPARALLSFSTFKEPIFPHQIEG</sequence>
<feature type="compositionally biased region" description="Polar residues" evidence="5">
    <location>
        <begin position="447"/>
        <end position="456"/>
    </location>
</feature>
<evidence type="ECO:0000256" key="4">
    <source>
        <dbReference type="ARBA" id="ARBA00023242"/>
    </source>
</evidence>
<dbReference type="InterPro" id="IPR028386">
    <property type="entry name" value="CENP-C/Mif2/cnp3"/>
</dbReference>
<evidence type="ECO:0000313" key="8">
    <source>
        <dbReference type="Proteomes" id="UP000886998"/>
    </source>
</evidence>
<keyword evidence="3" id="KW-0238">DNA-binding</keyword>
<keyword evidence="8" id="KW-1185">Reference proteome</keyword>
<evidence type="ECO:0000256" key="2">
    <source>
        <dbReference type="ARBA" id="ARBA00010291"/>
    </source>
</evidence>
<feature type="region of interest" description="Disordered" evidence="5">
    <location>
        <begin position="318"/>
        <end position="338"/>
    </location>
</feature>
<organism evidence="7 8">
    <name type="scientific">Trichonephila inaurata madagascariensis</name>
    <dbReference type="NCBI Taxonomy" id="2747483"/>
    <lineage>
        <taxon>Eukaryota</taxon>
        <taxon>Metazoa</taxon>
        <taxon>Ecdysozoa</taxon>
        <taxon>Arthropoda</taxon>
        <taxon>Chelicerata</taxon>
        <taxon>Arachnida</taxon>
        <taxon>Araneae</taxon>
        <taxon>Araneomorphae</taxon>
        <taxon>Entelegynae</taxon>
        <taxon>Araneoidea</taxon>
        <taxon>Nephilidae</taxon>
        <taxon>Trichonephila</taxon>
        <taxon>Trichonephila inaurata</taxon>
    </lineage>
</organism>
<evidence type="ECO:0000259" key="6">
    <source>
        <dbReference type="Pfam" id="PF11699"/>
    </source>
</evidence>
<dbReference type="InterPro" id="IPR011051">
    <property type="entry name" value="RmlC_Cupin_sf"/>
</dbReference>
<dbReference type="GO" id="GO:0000776">
    <property type="term" value="C:kinetochore"/>
    <property type="evidence" value="ECO:0007669"/>
    <property type="project" value="InterPro"/>
</dbReference>
<dbReference type="GO" id="GO:0005634">
    <property type="term" value="C:nucleus"/>
    <property type="evidence" value="ECO:0007669"/>
    <property type="project" value="UniProtKB-SubCell"/>
</dbReference>
<comment type="similarity">
    <text evidence="2">Belongs to the CENP-C/MIF2 family.</text>
</comment>
<evidence type="ECO:0000256" key="5">
    <source>
        <dbReference type="SAM" id="MobiDB-lite"/>
    </source>
</evidence>
<dbReference type="AlphaFoldDB" id="A0A8X7CJQ0"/>
<name>A0A8X7CJQ0_9ARAC</name>
<feature type="domain" description="Mif2/CENP-C cupin" evidence="6">
    <location>
        <begin position="957"/>
        <end position="1037"/>
    </location>
</feature>
<feature type="compositionally biased region" description="Polar residues" evidence="5">
    <location>
        <begin position="474"/>
        <end position="489"/>
    </location>
</feature>
<comment type="subcellular location">
    <subcellularLocation>
        <location evidence="1">Nucleus</location>
    </subcellularLocation>
</comment>
<keyword evidence="4" id="KW-0539">Nucleus</keyword>
<dbReference type="GO" id="GO:0051315">
    <property type="term" value="P:attachment of mitotic spindle microtubules to kinetochore"/>
    <property type="evidence" value="ECO:0007669"/>
    <property type="project" value="TreeGrafter"/>
</dbReference>
<comment type="caution">
    <text evidence="7">The sequence shown here is derived from an EMBL/GenBank/DDBJ whole genome shotgun (WGS) entry which is preliminary data.</text>
</comment>
<dbReference type="EMBL" id="BMAV01017780">
    <property type="protein sequence ID" value="GFY69756.1"/>
    <property type="molecule type" value="Genomic_DNA"/>
</dbReference>
<dbReference type="Pfam" id="PF11699">
    <property type="entry name" value="CENP-C_C"/>
    <property type="match status" value="1"/>
</dbReference>
<feature type="region of interest" description="Disordered" evidence="5">
    <location>
        <begin position="797"/>
        <end position="846"/>
    </location>
</feature>
<evidence type="ECO:0000313" key="7">
    <source>
        <dbReference type="EMBL" id="GFY69756.1"/>
    </source>
</evidence>
<dbReference type="GO" id="GO:0051455">
    <property type="term" value="P:spindle attachment to meiosis I kinetochore"/>
    <property type="evidence" value="ECO:0007669"/>
    <property type="project" value="TreeGrafter"/>
</dbReference>
<evidence type="ECO:0000256" key="1">
    <source>
        <dbReference type="ARBA" id="ARBA00004123"/>
    </source>
</evidence>